<dbReference type="AlphaFoldDB" id="A0A511XP26"/>
<feature type="domain" description="Terminase large subunit-like endonuclease" evidence="3">
    <location>
        <begin position="295"/>
        <end position="577"/>
    </location>
</feature>
<dbReference type="GO" id="GO:0004519">
    <property type="term" value="F:endonuclease activity"/>
    <property type="evidence" value="ECO:0007669"/>
    <property type="project" value="InterPro"/>
</dbReference>
<reference evidence="4 5" key="1">
    <citation type="submission" date="2019-07" db="EMBL/GenBank/DDBJ databases">
        <title>Whole genome shotgun sequence of Acetobacter oeni NBRC 105207.</title>
        <authorList>
            <person name="Hosoyama A."/>
            <person name="Uohara A."/>
            <person name="Ohji S."/>
            <person name="Ichikawa N."/>
        </authorList>
    </citation>
    <scope>NUCLEOTIDE SEQUENCE [LARGE SCALE GENOMIC DNA]</scope>
    <source>
        <strain evidence="4 5">NBRC 105207</strain>
    </source>
</reference>
<accession>A0A511XP26</accession>
<dbReference type="Gene3D" id="3.40.50.300">
    <property type="entry name" value="P-loop containing nucleotide triphosphate hydrolases"/>
    <property type="match status" value="1"/>
</dbReference>
<keyword evidence="5" id="KW-1185">Reference proteome</keyword>
<proteinExistence type="predicted"/>
<dbReference type="InterPro" id="IPR046461">
    <property type="entry name" value="TerL_ATPase"/>
</dbReference>
<name>A0A511XP26_9PROT</name>
<sequence>MAGEIRPDAGGPVKGRRGRQKGGQSVRKAGLKHPHVTAADHYARDVVKGGIPACQWVRLACERYQRDRLKERDAEWPYRLDRARAEKICRFVSLMPHTKGKWALKRELIVLEPWQSFILVNIFGWVRKSDGLRRFRIATIVVPRKNGKSCLSAPVGLYMLAADGEFGAEVYCGATTEKQAWEVFRPASEMARRTPAYRSAYGVRVNASNINVLANGSRFEPLIGKPGDGSSPSCALVDEYHEHPTSELWDTMLTGMGARDQPLMWGITTAGDNLAGPCFDQILSGRKVLEQVFDDETLFFVEYTIDDDDDWTSPQALKKANPNIGISVSEEFLLTRQRDAIRNPRLQATFKTKHLNVWVNSRSGYFNIQSWNQCHDPAFSEAGYYGRDAVIGMDLASKNDIAALQVLIPMDDGRFATFGRYYLPEAVLDHPGNEHYRGWANSAEPSLVITDGNMIDFGRIEDDLDELRRLFTVSDIVFDPAQASMLVTRLMEKGATVTQFDQNARNYSEPMKQVAAEIDAGLIVHGCVQNHPMTWMLSNVEARLDAKDQVYPRKARPENKIDGPVALIMARSRFLTSNVSSVYEERGLISF</sequence>
<dbReference type="EMBL" id="BJYG01000050">
    <property type="protein sequence ID" value="GEN64710.1"/>
    <property type="molecule type" value="Genomic_DNA"/>
</dbReference>
<evidence type="ECO:0000259" key="3">
    <source>
        <dbReference type="Pfam" id="PF20441"/>
    </source>
</evidence>
<evidence type="ECO:0000313" key="5">
    <source>
        <dbReference type="Proteomes" id="UP000321746"/>
    </source>
</evidence>
<feature type="domain" description="Terminase large subunit-like ATPase" evidence="2">
    <location>
        <begin position="113"/>
        <end position="281"/>
    </location>
</feature>
<dbReference type="InterPro" id="IPR005021">
    <property type="entry name" value="Terminase_largesu-like"/>
</dbReference>
<dbReference type="InterPro" id="IPR027417">
    <property type="entry name" value="P-loop_NTPase"/>
</dbReference>
<dbReference type="Proteomes" id="UP000321746">
    <property type="component" value="Unassembled WGS sequence"/>
</dbReference>
<protein>
    <submittedName>
        <fullName evidence="4">Terminase</fullName>
    </submittedName>
</protein>
<dbReference type="PANTHER" id="PTHR41287">
    <property type="match status" value="1"/>
</dbReference>
<organism evidence="4 5">
    <name type="scientific">Acetobacter oeni</name>
    <dbReference type="NCBI Taxonomy" id="304077"/>
    <lineage>
        <taxon>Bacteria</taxon>
        <taxon>Pseudomonadati</taxon>
        <taxon>Pseudomonadota</taxon>
        <taxon>Alphaproteobacteria</taxon>
        <taxon>Acetobacterales</taxon>
        <taxon>Acetobacteraceae</taxon>
        <taxon>Acetobacter</taxon>
    </lineage>
</organism>
<comment type="caution">
    <text evidence="4">The sequence shown here is derived from an EMBL/GenBank/DDBJ whole genome shotgun (WGS) entry which is preliminary data.</text>
</comment>
<gene>
    <name evidence="4" type="ORF">AOE01nite_29340</name>
</gene>
<evidence type="ECO:0000259" key="2">
    <source>
        <dbReference type="Pfam" id="PF03354"/>
    </source>
</evidence>
<evidence type="ECO:0000256" key="1">
    <source>
        <dbReference type="SAM" id="MobiDB-lite"/>
    </source>
</evidence>
<dbReference type="Pfam" id="PF20441">
    <property type="entry name" value="TerL_nuclease"/>
    <property type="match status" value="1"/>
</dbReference>
<dbReference type="PANTHER" id="PTHR41287:SF1">
    <property type="entry name" value="PROTEIN YMFN"/>
    <property type="match status" value="1"/>
</dbReference>
<dbReference type="InterPro" id="IPR046462">
    <property type="entry name" value="TerL_nuclease"/>
</dbReference>
<feature type="region of interest" description="Disordered" evidence="1">
    <location>
        <begin position="1"/>
        <end position="30"/>
    </location>
</feature>
<dbReference type="Pfam" id="PF03354">
    <property type="entry name" value="TerL_ATPase"/>
    <property type="match status" value="1"/>
</dbReference>
<evidence type="ECO:0000313" key="4">
    <source>
        <dbReference type="EMBL" id="GEN64710.1"/>
    </source>
</evidence>